<dbReference type="Proteomes" id="UP001281614">
    <property type="component" value="Unassembled WGS sequence"/>
</dbReference>
<evidence type="ECO:0000313" key="2">
    <source>
        <dbReference type="Proteomes" id="UP001281614"/>
    </source>
</evidence>
<proteinExistence type="predicted"/>
<accession>A0AAD9YK78</accession>
<dbReference type="EMBL" id="VYYT01000110">
    <property type="protein sequence ID" value="KAK2769531.1"/>
    <property type="molecule type" value="Genomic_DNA"/>
</dbReference>
<evidence type="ECO:0000313" key="1">
    <source>
        <dbReference type="EMBL" id="KAK2769531.1"/>
    </source>
</evidence>
<reference evidence="1" key="1">
    <citation type="submission" date="2023-02" db="EMBL/GenBank/DDBJ databases">
        <title>Colletotrichum kahawae CIFC_Que2 genome sequencing and assembly.</title>
        <authorList>
            <person name="Baroncelli R."/>
        </authorList>
    </citation>
    <scope>NUCLEOTIDE SEQUENCE</scope>
    <source>
        <strain evidence="1">CIFC_Que2</strain>
    </source>
</reference>
<protein>
    <recommendedName>
        <fullName evidence="3">NACHT-NTPase and P-loop NTPases N-terminal domain-containing protein</fullName>
    </recommendedName>
</protein>
<dbReference type="AlphaFoldDB" id="A0AAD9YK78"/>
<organism evidence="1 2">
    <name type="scientific">Colletotrichum kahawae</name>
    <name type="common">Coffee berry disease fungus</name>
    <dbReference type="NCBI Taxonomy" id="34407"/>
    <lineage>
        <taxon>Eukaryota</taxon>
        <taxon>Fungi</taxon>
        <taxon>Dikarya</taxon>
        <taxon>Ascomycota</taxon>
        <taxon>Pezizomycotina</taxon>
        <taxon>Sordariomycetes</taxon>
        <taxon>Hypocreomycetidae</taxon>
        <taxon>Glomerellales</taxon>
        <taxon>Glomerellaceae</taxon>
        <taxon>Colletotrichum</taxon>
        <taxon>Colletotrichum gloeosporioides species complex</taxon>
    </lineage>
</organism>
<comment type="caution">
    <text evidence="1">The sequence shown here is derived from an EMBL/GenBank/DDBJ whole genome shotgun (WGS) entry which is preliminary data.</text>
</comment>
<sequence length="679" mass="78345">MEVLGAVSSAVALAEIFAKSVLATKKLWDEAQGVPEEINRLMNDLTHLTPMLEEAEAIFNNQASNPSTDTALLLMNNYKEVSRKLHQLAADLNQRIVTAKRGERNLTKLKATLSKTLIQRYRSELDSISQTLSFFFSVHNLHSQKESQALHLQSISLHRNTDDKVCQILSLIQSHLLSQTPHNAQPSRLEEGPNISNGDMVEDVIELSNQNDPFQGERRQKSQTPKPIAWRRPRLFGGYIYQTSKHPGKPGSQVFQVRLELPWCLSGRAWDFEAYSSPMGWNMSIRPWTIRPWGDRIFNLVREGSWPEIAEHLNSGQASVPDRNEFGQSLLEIALSHDHRGVARSLLNMGFEIEGSGVLESIEYVCSALSRRLRHSREDALDWFQFAAELGLLETISEKVFRPEQNLESVGFFQVCCCVWTISEVLSLFVTERTAFHGEISILELFRTLWWSRTDPRLFLELCRNKNISPPFCRESIMKVTWGASMVYFAEAYFIHAPRRTVVLDWNATDFQYWRELAVWILTDISMDELVWQASDSSPFLSSSPFLAGMYYGIQYLYDRNKSPRGMRLCKRRLNRTMSSWLEDVQASGIDLAEYGRRQLEVYRSSHGSFRRWWQLGMLQPGDDYRVYGPRLMSFIFGPRPQDWKLIWDPDVEEFAGDFWELTENPPLHIPGAYPEDEW</sequence>
<gene>
    <name evidence="1" type="ORF">CKAH01_15150</name>
</gene>
<keyword evidence="2" id="KW-1185">Reference proteome</keyword>
<name>A0AAD9YK78_COLKA</name>
<evidence type="ECO:0008006" key="3">
    <source>
        <dbReference type="Google" id="ProtNLM"/>
    </source>
</evidence>